<feature type="compositionally biased region" description="Low complexity" evidence="1">
    <location>
        <begin position="88"/>
        <end position="107"/>
    </location>
</feature>
<evidence type="ECO:0000313" key="2">
    <source>
        <dbReference type="EMBL" id="KPI84477.1"/>
    </source>
</evidence>
<proteinExistence type="predicted"/>
<evidence type="ECO:0000256" key="1">
    <source>
        <dbReference type="SAM" id="MobiDB-lite"/>
    </source>
</evidence>
<reference evidence="2 3" key="1">
    <citation type="journal article" date="2015" name="PLoS Pathog.">
        <title>Leptomonas seymouri: Adaptations to the Dixenous Life Cycle Analyzed by Genome Sequencing, Transcriptome Profiling and Co-infection with Leishmania donovani.</title>
        <authorList>
            <person name="Kraeva N."/>
            <person name="Butenko A."/>
            <person name="Hlavacova J."/>
            <person name="Kostygov A."/>
            <person name="Myskova J."/>
            <person name="Grybchuk D."/>
            <person name="Lestinova T."/>
            <person name="Votypka J."/>
            <person name="Volf P."/>
            <person name="Opperdoes F."/>
            <person name="Flegontov P."/>
            <person name="Lukes J."/>
            <person name="Yurchenko V."/>
        </authorList>
    </citation>
    <scope>NUCLEOTIDE SEQUENCE [LARGE SCALE GENOMIC DNA]</scope>
    <source>
        <strain evidence="2 3">ATCC 30220</strain>
    </source>
</reference>
<dbReference type="OrthoDB" id="272474at2759"/>
<feature type="region of interest" description="Disordered" evidence="1">
    <location>
        <begin position="88"/>
        <end position="108"/>
    </location>
</feature>
<accession>A0A0N0P467</accession>
<organism evidence="2 3">
    <name type="scientific">Leptomonas seymouri</name>
    <dbReference type="NCBI Taxonomy" id="5684"/>
    <lineage>
        <taxon>Eukaryota</taxon>
        <taxon>Discoba</taxon>
        <taxon>Euglenozoa</taxon>
        <taxon>Kinetoplastea</taxon>
        <taxon>Metakinetoplastina</taxon>
        <taxon>Trypanosomatida</taxon>
        <taxon>Trypanosomatidae</taxon>
        <taxon>Leishmaniinae</taxon>
        <taxon>Leptomonas</taxon>
    </lineage>
</organism>
<gene>
    <name evidence="2" type="ORF">ABL78_6465</name>
</gene>
<keyword evidence="3" id="KW-1185">Reference proteome</keyword>
<name>A0A0N0P467_LEPSE</name>
<dbReference type="Proteomes" id="UP000038009">
    <property type="component" value="Unassembled WGS sequence"/>
</dbReference>
<sequence>MPLQLLIGCRRNRVLWREVQPALTCACRLAHVGPHPGIQAPLSPQAIKLRRAMWMRMHPVERWTTLVDLGRRGAYLIEKAHAPAMAEAASTQSSPLSSSSSGATLGSSDDRVQFSEAATAAHHQLCAALPYPARLHLCLSLLMWVRCLRDVQDTLARVRLPFAMVRRLERYTIADVFPTRLSEYWVDVHTTVATKMSPLLNSTAEQVPAPHTWDAETSETMEDAATESTITLDAGRVLHGRPRQLRLSGKALLRQVQGMQPRASADDEVAARLTEVGSEGGRQRRRRRWLLKGDASAARAGPSALSAEASAAADAFKKRRCISLEFQADACRCVPPVSLETQPVEDALYHGNARRGEGCPMSEDGASTPNPIFIHVPPPGVDSSGYRGAEAEVLQRHCVMAHAAILSSLYIEGRVVDFSTNNAIIAAYVQWLWEDLISDQYLSVSLIDAEAAEAKSYRPYFPAWCWRNVLVLLPAKESRSSSVQGCRAASYSTSLINTWAVRIAQAAPCTVIVEGGESATAAYVQQLKNEVERVQRRNAYTDFSDSFASPQQASSKTSVEWVPIITKDTVTDTQPYSSESPASTASVNANHNQSPAPFQPRRAATPKRSSLSAAAVGFHLLSRLKGAQTDDSNGAGFAVAATERHGSRQQRFLQAVLETLRDRFYTCEFLYSPTQSCLTPYRFERWVWEQLPGNVRVIGINTAPLDVLYYFPQGVFLTQKVGNAFRYRAVERTVVAKDSVPSWSSHPLRHTATQLKRLSRRWWQRHGGCVAGGLHAELSLLDQREIHRCASEQRAETKATPPLSSGISPRGACAKALQDNALAKGGREIASDALVRERTVEYLAEPSKWSLLGLATARFFRV</sequence>
<feature type="compositionally biased region" description="Polar residues" evidence="1">
    <location>
        <begin position="572"/>
        <end position="596"/>
    </location>
</feature>
<dbReference type="AlphaFoldDB" id="A0A0N0P467"/>
<dbReference type="VEuPathDB" id="TriTrypDB:Lsey_0255_0030"/>
<comment type="caution">
    <text evidence="2">The sequence shown here is derived from an EMBL/GenBank/DDBJ whole genome shotgun (WGS) entry which is preliminary data.</text>
</comment>
<dbReference type="EMBL" id="LJSK01000255">
    <property type="protein sequence ID" value="KPI84477.1"/>
    <property type="molecule type" value="Genomic_DNA"/>
</dbReference>
<dbReference type="OMA" id="MHPVERW"/>
<protein>
    <submittedName>
        <fullName evidence="2">Uncharacterized protein</fullName>
    </submittedName>
</protein>
<feature type="region of interest" description="Disordered" evidence="1">
    <location>
        <begin position="572"/>
        <end position="606"/>
    </location>
</feature>
<evidence type="ECO:0000313" key="3">
    <source>
        <dbReference type="Proteomes" id="UP000038009"/>
    </source>
</evidence>